<evidence type="ECO:0000313" key="1">
    <source>
        <dbReference type="EMBL" id="RML51162.1"/>
    </source>
</evidence>
<dbReference type="EMBL" id="RBNS01000223">
    <property type="protein sequence ID" value="RML51162.1"/>
    <property type="molecule type" value="Genomic_DNA"/>
</dbReference>
<dbReference type="RefSeq" id="WP_235662692.1">
    <property type="nucleotide sequence ID" value="NZ_RBNS01000223.1"/>
</dbReference>
<comment type="caution">
    <text evidence="1">The sequence shown here is derived from an EMBL/GenBank/DDBJ whole genome shotgun (WGS) entry which is preliminary data.</text>
</comment>
<organism evidence="1 2">
    <name type="scientific">Pseudomonas amygdali pv. morsprunorum</name>
    <dbReference type="NCBI Taxonomy" id="129138"/>
    <lineage>
        <taxon>Bacteria</taxon>
        <taxon>Pseudomonadati</taxon>
        <taxon>Pseudomonadota</taxon>
        <taxon>Gammaproteobacteria</taxon>
        <taxon>Pseudomonadales</taxon>
        <taxon>Pseudomonadaceae</taxon>
        <taxon>Pseudomonas</taxon>
        <taxon>Pseudomonas amygdali</taxon>
    </lineage>
</organism>
<protein>
    <submittedName>
        <fullName evidence="1">Uncharacterized protein</fullName>
    </submittedName>
</protein>
<gene>
    <name evidence="1" type="ORF">ALQ94_00179</name>
</gene>
<proteinExistence type="predicted"/>
<dbReference type="Proteomes" id="UP000277952">
    <property type="component" value="Unassembled WGS sequence"/>
</dbReference>
<sequence>MDGNTLESLLAWMQAPENNVMHGWGAIAILGRKKVNELLTQQYIARSKNDSWLPLINGVVETIPGKRLDAIRGFRLGAPQLSFEKIGTDSNHATLSCSVDAGAWLRMSLKDNQWQTQSIVGTDPLLGPRVLLDLDLIKIPGRVAEDGRIVLDLKHSADVRLTGAGTEDEQLLVGTVFSNLISQLPDEQRIWELGRVETGDEVVELMKPEAFRLQTQADPQASRAAGAATDREGALLVCISMVDQVEGDTLPADHPYFIPDGTGTDYSASVLMDKKAASLSLLYMIADAFGSGDFEFVESADGTLSQAKLTSGQLTFEPFSVHNIDPETGERTDIEVHEMVCSAKGDQPLTLNFDSGKIQLNWTARSPTGMTVKTGSIDFDYLFEVELSLDVTYERVGLQWSRTGYSLVKTLIAPAGRSLEGDLAGLLIDVIILAIITTLVAQTRDEILRIVSESVDPIFAETFPAGPALEAFTSRQIKLGFGQLIHNDALYIPRDVVIFGEVNPTLTSFVVSPLQPLLAAGSSQSFITEPGIQGVVWSVEALEGGVGETGTVSPDGLYQAPQAGAVNGLLRVRVVAEDKATGHSSAALVTVLTSPLSVSPLIQICSTGETIELTAKGLAGVPLQWSIGHQVPGESGTLRPSTVPGGDHTYVAGPKVIGKTYVLDEVKVSAALGARSAWMLVVQQAPALVVKPVVVAGAAGQVTLQALWSGIEIKPVWTLAPDSPGSITVDGKYQAPDSTPERFVLVFATFADEMFGDMEGHIILPLPLLDFQDELTLMGGDASSVSLLSTAKPKAVAKQSALAVDTSIQGLTEWMANPANNVMLGWDSIAAMDRRKANSLLLQEYIHRFSSNTYLPPVSGQVPTVINEWMESIHEFLLDAPRLAFVNDDLGNSHATLTCVILGGTQLTLKKNVDSWDVVKLTRIDPLQGPRLTLDLSLEEVAGLVDDDGLIKLDLRHSDNFVLTFAESAYERKLGGDFFKDLFNQLPDEKRIWTLGVIEAGSNALMRARSFKLRTQTRPLAAQGLQTADAGDGAILTFLCMEDGSPGGDIPAEYKYLIPEDDSRSYSATVLFAEERINKAASIVQGVADAVSSALENIKFDYVKDASGRVIKATATSGRLLVTFSSKDLLPVILHGRSVTPRVFNSGASYSAADCSLPLTISLEGDHNAVLTWRSEADAGFTVEFLDSDYTLFAATTSIVSDVTCRYVFSETFGDLVLKPTLNTDVHHGQLEFGFDDIGSDLPLALVLASIAYTAVDWNRALIVSKFQELLDEVLMVELPVSAFIQESIQLNFSQAIVSDVLRAPRDIAAFGYIAPTKTGFVISPQEHVMPVDSSINFVTDPAGMAMDWSVEKLHGESEDAGAISNVGKYYAPEDLSVDESFIRIRVTATDPATGYHSSALVTVVARLMTLSPLIQVCDGGSHVEMAAGVLGADKVSWSIRNPVEGESGKLLPSVLPEGDYTYFASSEEVENKTYVLDEVVISTQYFSASAWVLVQLHTPFLTVQATAEQQEGTQIKKMLLQAFGNGSPKEATWSMPLGGPGSITDGVYSAGAQTDEHFVLIFASIQHPVMGTLQGHIILPLPLAVQPFS</sequence>
<evidence type="ECO:0000313" key="2">
    <source>
        <dbReference type="Proteomes" id="UP000277952"/>
    </source>
</evidence>
<reference evidence="1 2" key="1">
    <citation type="submission" date="2018-08" db="EMBL/GenBank/DDBJ databases">
        <title>Recombination of ecologically and evolutionarily significant loci maintains genetic cohesion in the Pseudomonas syringae species complex.</title>
        <authorList>
            <person name="Dillon M."/>
            <person name="Thakur S."/>
            <person name="Almeida R.N.D."/>
            <person name="Weir B.S."/>
            <person name="Guttman D.S."/>
        </authorList>
    </citation>
    <scope>NUCLEOTIDE SEQUENCE [LARGE SCALE GENOMIC DNA]</scope>
    <source>
        <strain evidence="1 2">19322</strain>
    </source>
</reference>
<accession>A0A3M2WI12</accession>
<name>A0A3M2WI12_PSEA0</name>